<proteinExistence type="predicted"/>
<reference evidence="1" key="1">
    <citation type="journal article" date="2021" name="Proc. Natl. Acad. Sci. U.S.A.">
        <title>A Catalog of Tens of Thousands of Viruses from Human Metagenomes Reveals Hidden Associations with Chronic Diseases.</title>
        <authorList>
            <person name="Tisza M.J."/>
            <person name="Buck C.B."/>
        </authorList>
    </citation>
    <scope>NUCLEOTIDE SEQUENCE</scope>
    <source>
        <strain evidence="1">Ctrcb4</strain>
    </source>
</reference>
<organism evidence="1">
    <name type="scientific">virus sp. ctrcb4</name>
    <dbReference type="NCBI Taxonomy" id="2825824"/>
    <lineage>
        <taxon>Viruses</taxon>
    </lineage>
</organism>
<name>A0A8S5RPC3_9VIRU</name>
<sequence length="265" mass="30918">MANIWQSFDLVRFITDPIYKQESIEKYEQNKVNFNILEAISAVPHFREMFNVLAINKSVLNSLSSRNRLEDIILNQLSRNFAGVRMDVSKPLNKLEIRTIKDQIDKYLIRSWIISKGIEINVPASPKNPAPYILRLDNENNINKFRSYVENYAIPLLKDKLKNNKFVQLLTFGLRQGVPFYKLPLNMVQVDNTQKTRALYEEALYAFNNLNKVKITGIDMNLVDMFYLYNLVVNQDKFGPNSMTRIFEDLVSSGNEDLLIYDFNN</sequence>
<accession>A0A8S5RPC3</accession>
<dbReference type="EMBL" id="BK059132">
    <property type="protein sequence ID" value="DAE33200.1"/>
    <property type="molecule type" value="Genomic_DNA"/>
</dbReference>
<protein>
    <submittedName>
        <fullName evidence="1">Uncharacterized protein</fullName>
    </submittedName>
</protein>
<evidence type="ECO:0000313" key="1">
    <source>
        <dbReference type="EMBL" id="DAE33200.1"/>
    </source>
</evidence>